<sequence length="64" mass="7489">MNIVHTRRVFSPCPFPYTSLLLEPPVSIVLIFMFLCTQGLAPLISENMQYLFFFFNTSRLLIEM</sequence>
<evidence type="ECO:0000256" key="1">
    <source>
        <dbReference type="SAM" id="Phobius"/>
    </source>
</evidence>
<keyword evidence="1" id="KW-1133">Transmembrane helix</keyword>
<keyword evidence="1" id="KW-0812">Transmembrane</keyword>
<keyword evidence="1" id="KW-0472">Membrane</keyword>
<accession>Q96JR3</accession>
<organism evidence="2">
    <name type="scientific">Homo sapiens</name>
    <name type="common">Human</name>
    <dbReference type="NCBI Taxonomy" id="9606"/>
    <lineage>
        <taxon>Eukaryota</taxon>
        <taxon>Metazoa</taxon>
        <taxon>Chordata</taxon>
        <taxon>Craniata</taxon>
        <taxon>Vertebrata</taxon>
        <taxon>Euteleostomi</taxon>
        <taxon>Mammalia</taxon>
        <taxon>Eutheria</taxon>
        <taxon>Euarchontoglires</taxon>
        <taxon>Primates</taxon>
        <taxon>Haplorrhini</taxon>
        <taxon>Catarrhini</taxon>
        <taxon>Hominidae</taxon>
        <taxon>Homo</taxon>
    </lineage>
</organism>
<feature type="transmembrane region" description="Helical" evidence="1">
    <location>
        <begin position="26"/>
        <end position="44"/>
    </location>
</feature>
<dbReference type="AlphaFoldDB" id="Q96JR3"/>
<dbReference type="EMBL" id="AF305820">
    <property type="protein sequence ID" value="AAK55523.1"/>
    <property type="molecule type" value="mRNA"/>
</dbReference>
<protein>
    <submittedName>
        <fullName evidence="2">PRO0875</fullName>
    </submittedName>
</protein>
<proteinExistence type="evidence at transcript level"/>
<name>Q96JR3_HUMAN</name>
<evidence type="ECO:0000313" key="2">
    <source>
        <dbReference type="EMBL" id="AAK55523.1"/>
    </source>
</evidence>
<reference evidence="2" key="1">
    <citation type="journal article" date="2001" name="Genome Res.">
        <title>Gene expression profiling in human fetal liver and identification of tissue- and developmental-stage-specific genes through compiled expression profiles and efficient cloning of full-length cDNAs.</title>
        <authorList>
            <person name="Yu Y."/>
            <person name="Zhang C."/>
            <person name="Zhou G."/>
            <person name="Wu S."/>
            <person name="Qu X."/>
            <person name="Wei H."/>
            <person name="Xing G."/>
            <person name="Dong C."/>
            <person name="Zhai Y."/>
            <person name="Wan J."/>
            <person name="Ouyang S."/>
            <person name="Li L."/>
            <person name="Zhang S."/>
            <person name="Zhou K."/>
            <person name="Zhang Y."/>
            <person name="Wu C."/>
            <person name="He F."/>
        </authorList>
    </citation>
    <scope>NUCLEOTIDE SEQUENCE</scope>
    <source>
        <tissue evidence="2">Liver</tissue>
    </source>
</reference>